<dbReference type="InterPro" id="IPR001000">
    <property type="entry name" value="GH10_dom"/>
</dbReference>
<organism evidence="12">
    <name type="scientific">uncultured Spirochaetaceae bacterium</name>
    <dbReference type="NCBI Taxonomy" id="201186"/>
    <lineage>
        <taxon>Bacteria</taxon>
        <taxon>Pseudomonadati</taxon>
        <taxon>Spirochaetota</taxon>
        <taxon>Spirochaetia</taxon>
        <taxon>Spirochaetales</taxon>
        <taxon>Spirochaetaceae</taxon>
        <taxon>environmental samples</taxon>
    </lineage>
</organism>
<evidence type="ECO:0000256" key="8">
    <source>
        <dbReference type="ARBA" id="ARBA00023326"/>
    </source>
</evidence>
<evidence type="ECO:0000259" key="11">
    <source>
        <dbReference type="PROSITE" id="PS51760"/>
    </source>
</evidence>
<dbReference type="Gene3D" id="3.20.20.80">
    <property type="entry name" value="Glycosidases"/>
    <property type="match status" value="1"/>
</dbReference>
<accession>A0A650ENG7</accession>
<keyword evidence="3 12" id="KW-0858">Xylan degradation</keyword>
<dbReference type="PROSITE" id="PS51257">
    <property type="entry name" value="PROKAR_LIPOPROTEIN"/>
    <property type="match status" value="1"/>
</dbReference>
<dbReference type="EMBL" id="MN577574">
    <property type="protein sequence ID" value="QGT51407.1"/>
    <property type="molecule type" value="Genomic_DNA"/>
</dbReference>
<dbReference type="Pfam" id="PF00331">
    <property type="entry name" value="Glyco_hydro_10"/>
    <property type="match status" value="1"/>
</dbReference>
<comment type="similarity">
    <text evidence="2 9">Belongs to the glycosyl hydrolase 10 (cellulase F) family.</text>
</comment>
<dbReference type="InterPro" id="IPR017853">
    <property type="entry name" value="GH"/>
</dbReference>
<evidence type="ECO:0000256" key="3">
    <source>
        <dbReference type="ARBA" id="ARBA00022651"/>
    </source>
</evidence>
<dbReference type="PANTHER" id="PTHR31490">
    <property type="entry name" value="GLYCOSYL HYDROLASE"/>
    <property type="match status" value="1"/>
</dbReference>
<dbReference type="EC" id="3.2.1.8" evidence="9"/>
<evidence type="ECO:0000256" key="5">
    <source>
        <dbReference type="ARBA" id="ARBA00022801"/>
    </source>
</evidence>
<evidence type="ECO:0000256" key="6">
    <source>
        <dbReference type="ARBA" id="ARBA00023277"/>
    </source>
</evidence>
<name>A0A650ENG7_9SPIO</name>
<proteinExistence type="inferred from homology"/>
<keyword evidence="4 10" id="KW-0732">Signal</keyword>
<evidence type="ECO:0000256" key="7">
    <source>
        <dbReference type="ARBA" id="ARBA00023295"/>
    </source>
</evidence>
<reference evidence="12" key="1">
    <citation type="journal article" date="2020" name="J. ISSAAS">
        <title>Lactobacilli and other gastrointestinal microbiota of Peromyscus leucopus, reservoir host for agents of Lyme disease and other zoonoses in North America.</title>
        <authorList>
            <person name="Milovic A."/>
            <person name="Bassam K."/>
            <person name="Shao H."/>
            <person name="Chatzistamou I."/>
            <person name="Tufts D.M."/>
            <person name="Diuk-Wasser M."/>
            <person name="Barbour A.G."/>
        </authorList>
    </citation>
    <scope>NUCLEOTIDE SEQUENCE</scope>
    <source>
        <strain evidence="12">LL50</strain>
    </source>
</reference>
<feature type="chain" id="PRO_5025033546" description="Beta-xylanase" evidence="10">
    <location>
        <begin position="27"/>
        <end position="340"/>
    </location>
</feature>
<feature type="domain" description="GH10" evidence="11">
    <location>
        <begin position="23"/>
        <end position="335"/>
    </location>
</feature>
<evidence type="ECO:0000256" key="1">
    <source>
        <dbReference type="ARBA" id="ARBA00000681"/>
    </source>
</evidence>
<sequence length="340" mass="39448">MKKIILNSFALIFVAMLFSCSKPKTPADIARKAKVNFGYAVKIGDVLGENGDFTAENFSALVTENMFKWSEIHPTKKLWNFSDMNMVLDFAEKNKMRVRGHTFIWHQGNPSYLSSEKNPEVLRALLEEQITTLMTQYKGRIYEYDVANEIFEEDGSFRKTFWHNAFGEEIYEYAFTLARKIDPEARLLLNDYNNENVGYAKSDAQYEFVKKLVEKGVPIDGIGCQLHLSEDGYFDKEKIRANIRRYAELGLKVSFTEVDIRVPLPPTEEALAHQEQMFLDLMDLVLTEPNVDTYIFWGCTDRNSWVNSFFPGYGRPLPFDRDMNPKPAFMKMVDMMKDKK</sequence>
<dbReference type="SMART" id="SM00633">
    <property type="entry name" value="Glyco_10"/>
    <property type="match status" value="1"/>
</dbReference>
<gene>
    <name evidence="12" type="ORF">Unknown280_0990</name>
</gene>
<evidence type="ECO:0000256" key="10">
    <source>
        <dbReference type="SAM" id="SignalP"/>
    </source>
</evidence>
<dbReference type="PANTHER" id="PTHR31490:SF88">
    <property type="entry name" value="BETA-XYLANASE"/>
    <property type="match status" value="1"/>
</dbReference>
<dbReference type="PRINTS" id="PR00134">
    <property type="entry name" value="GLHYDRLASE10"/>
</dbReference>
<evidence type="ECO:0000256" key="9">
    <source>
        <dbReference type="RuleBase" id="RU361174"/>
    </source>
</evidence>
<dbReference type="AlphaFoldDB" id="A0A650ENG7"/>
<dbReference type="InterPro" id="IPR044846">
    <property type="entry name" value="GH10"/>
</dbReference>
<protein>
    <recommendedName>
        <fullName evidence="9">Beta-xylanase</fullName>
        <ecNumber evidence="9">3.2.1.8</ecNumber>
    </recommendedName>
</protein>
<dbReference type="PROSITE" id="PS51760">
    <property type="entry name" value="GH10_2"/>
    <property type="match status" value="1"/>
</dbReference>
<evidence type="ECO:0000313" key="12">
    <source>
        <dbReference type="EMBL" id="QGT51407.1"/>
    </source>
</evidence>
<feature type="signal peptide" evidence="10">
    <location>
        <begin position="1"/>
        <end position="26"/>
    </location>
</feature>
<keyword evidence="7 9" id="KW-0326">Glycosidase</keyword>
<keyword evidence="6 9" id="KW-0119">Carbohydrate metabolism</keyword>
<dbReference type="SUPFAM" id="SSF51445">
    <property type="entry name" value="(Trans)glycosidases"/>
    <property type="match status" value="1"/>
</dbReference>
<keyword evidence="8 9" id="KW-0624">Polysaccharide degradation</keyword>
<evidence type="ECO:0000256" key="4">
    <source>
        <dbReference type="ARBA" id="ARBA00022729"/>
    </source>
</evidence>
<evidence type="ECO:0000256" key="2">
    <source>
        <dbReference type="ARBA" id="ARBA00007495"/>
    </source>
</evidence>
<keyword evidence="5 9" id="KW-0378">Hydrolase</keyword>
<dbReference type="GO" id="GO:0031176">
    <property type="term" value="F:endo-1,4-beta-xylanase activity"/>
    <property type="evidence" value="ECO:0007669"/>
    <property type="project" value="UniProtKB-EC"/>
</dbReference>
<dbReference type="GO" id="GO:0045493">
    <property type="term" value="P:xylan catabolic process"/>
    <property type="evidence" value="ECO:0007669"/>
    <property type="project" value="UniProtKB-KW"/>
</dbReference>
<comment type="catalytic activity">
    <reaction evidence="1 9">
        <text>Endohydrolysis of (1-&gt;4)-beta-D-xylosidic linkages in xylans.</text>
        <dbReference type="EC" id="3.2.1.8"/>
    </reaction>
</comment>